<evidence type="ECO:0000313" key="3">
    <source>
        <dbReference type="EMBL" id="WWQ60937.1"/>
    </source>
</evidence>
<feature type="transmembrane region" description="Helical" evidence="1">
    <location>
        <begin position="27"/>
        <end position="46"/>
    </location>
</feature>
<keyword evidence="1" id="KW-1133">Transmembrane helix</keyword>
<name>A0AAX4L274_9CREN</name>
<protein>
    <submittedName>
        <fullName evidence="3">DUF1616 domain-containing protein</fullName>
    </submittedName>
</protein>
<accession>A0AAX4L274</accession>
<keyword evidence="1" id="KW-0472">Membrane</keyword>
<keyword evidence="4" id="KW-1185">Reference proteome</keyword>
<dbReference type="Pfam" id="PF07760">
    <property type="entry name" value="DUF1616"/>
    <property type="match status" value="1"/>
</dbReference>
<sequence length="220" mass="25523">MVDLNQLIAQYKLIYSQYLIKQEIYEIELYVIASFPLIIFIIYYFFKGSFQKYYYLLWFKLNRNKRITSIKSSKDSLGKGVVLGLIVMLLIFSFGVYVLNTQSKESFSEMLLLNSNGTIGNYPSNLVPGEIGLVYVEVQNHEGKPMLYEIKVILEENTTNSTLYTIFNIVNNDGVWKAPINFSINSTGIFKIVICLYYYNITVQNFVYTNIFDQLVVSVR</sequence>
<dbReference type="InterPro" id="IPR011674">
    <property type="entry name" value="DUF1616"/>
</dbReference>
<evidence type="ECO:0000259" key="2">
    <source>
        <dbReference type="Pfam" id="PF07760"/>
    </source>
</evidence>
<evidence type="ECO:0000313" key="4">
    <source>
        <dbReference type="Proteomes" id="UP001432202"/>
    </source>
</evidence>
<dbReference type="Proteomes" id="UP001432202">
    <property type="component" value="Chromosome"/>
</dbReference>
<feature type="domain" description="DUF1616" evidence="2">
    <location>
        <begin position="78"/>
        <end position="198"/>
    </location>
</feature>
<proteinExistence type="predicted"/>
<dbReference type="RefSeq" id="WP_338602489.1">
    <property type="nucleotide sequence ID" value="NZ_CP146016.1"/>
</dbReference>
<keyword evidence="1" id="KW-0812">Transmembrane</keyword>
<dbReference type="GeneID" id="89335565"/>
<reference evidence="3 4" key="1">
    <citation type="submission" date="2024-02" db="EMBL/GenBank/DDBJ databases">
        <title>STSV induces naive adaptation in Sulfolobus.</title>
        <authorList>
            <person name="Xiang X."/>
            <person name="Song M."/>
        </authorList>
    </citation>
    <scope>NUCLEOTIDE SEQUENCE [LARGE SCALE GENOMIC DNA]</scope>
    <source>
        <strain evidence="3 4">RT2</strain>
    </source>
</reference>
<evidence type="ECO:0000256" key="1">
    <source>
        <dbReference type="SAM" id="Phobius"/>
    </source>
</evidence>
<dbReference type="AlphaFoldDB" id="A0AAX4L274"/>
<gene>
    <name evidence="3" type="ORF">V6M85_02315</name>
</gene>
<organism evidence="3 4">
    <name type="scientific">Sulfolobus tengchongensis</name>
    <dbReference type="NCBI Taxonomy" id="207809"/>
    <lineage>
        <taxon>Archaea</taxon>
        <taxon>Thermoproteota</taxon>
        <taxon>Thermoprotei</taxon>
        <taxon>Sulfolobales</taxon>
        <taxon>Sulfolobaceae</taxon>
        <taxon>Sulfolobus</taxon>
    </lineage>
</organism>
<feature type="transmembrane region" description="Helical" evidence="1">
    <location>
        <begin position="81"/>
        <end position="100"/>
    </location>
</feature>
<dbReference type="EMBL" id="CP146016">
    <property type="protein sequence ID" value="WWQ60937.1"/>
    <property type="molecule type" value="Genomic_DNA"/>
</dbReference>